<comment type="similarity">
    <text evidence="2">Belongs to the CorA metal ion transporter (MIT) (TC 1.A.35) family.</text>
</comment>
<dbReference type="CDD" id="cd12829">
    <property type="entry name" value="Alr1p-like"/>
    <property type="match status" value="1"/>
</dbReference>
<dbReference type="EMBL" id="LT635765">
    <property type="protein sequence ID" value="SGZ51473.1"/>
    <property type="molecule type" value="Genomic_DNA"/>
</dbReference>
<reference evidence="9" key="1">
    <citation type="submission" date="2016-10" db="EMBL/GenBank/DDBJ databases">
        <authorList>
            <person name="Geijer C."/>
            <person name="Jareborg N."/>
            <person name="Dainat J."/>
        </authorList>
    </citation>
    <scope>NUCLEOTIDE SEQUENCE [LARGE SCALE GENOMIC DNA]</scope>
    <source>
        <strain evidence="9">PYCC 4715</strain>
    </source>
</reference>
<evidence type="ECO:0000256" key="5">
    <source>
        <dbReference type="ARBA" id="ARBA00023136"/>
    </source>
</evidence>
<evidence type="ECO:0000256" key="4">
    <source>
        <dbReference type="ARBA" id="ARBA00022989"/>
    </source>
</evidence>
<proteinExistence type="inferred from homology"/>
<sequence>MPASPEKSAETHLPKPIGPVSKSSNSNGPKVSIKKDHVNLRKFRTTDSTQSKTAFKSSRARRLSRFSIDLEVDSQASISSQETEEDVFYPHFHPHTKVNGIDFTDLEEFVVNEDEISRERLQMSQTRRDSQDQKNKNALKYTPTRDNLDLFGFEIPSRYSFYHSENEDTIHAANLRELVAHVSSWSDLFKNGRATWWLDCTCPTDAEMKVLSKAFGLHPLTAEDIRMQESREKVELFANYYFVCFHTFEQDQESEDYLEPIKIFIVVFREGVLTFKFSPTPHPANVRRRARQLSDYVNVNSDWICYALIDDITDAFAPVIRNIEYEADAIDDFVFQLRLSDFGHMLLRIGECRKVVMTLMRLLTNKADVIKMFANRCSSPMNTGDNDSVGPLDPLATHVESHFSQPRSDIALYLGDIQDHIVTMFQNLSAYEKIFSRSESNYLSQLQVKSLDSGLNFSKLLENLTILGSIFVPLNIITGLFGMNVLIPGKGGSTYWWFIGIVIVMILMSCTVFVLFKIWIKRNEKRENSGDSDSFVTSIKSKSIKSKVRQRARSVVNFLDDYGVRGRT</sequence>
<dbReference type="Pfam" id="PF01544">
    <property type="entry name" value="CorA"/>
    <property type="match status" value="1"/>
</dbReference>
<comment type="subcellular location">
    <subcellularLocation>
        <location evidence="1">Membrane</location>
        <topology evidence="1">Multi-pass membrane protein</topology>
    </subcellularLocation>
</comment>
<keyword evidence="3 7" id="KW-0812">Transmembrane</keyword>
<accession>A0A1L0BJC8</accession>
<dbReference type="PANTHER" id="PTHR21535">
    <property type="entry name" value="MAGNESIUM AND COBALT TRANSPORT PROTEIN/MITOCHONDRIAL IMPORT INNER MEMBRANE TRANSLOCASE SUBUNIT TIM8"/>
    <property type="match status" value="1"/>
</dbReference>
<evidence type="ECO:0000256" key="2">
    <source>
        <dbReference type="ARBA" id="ARBA00009765"/>
    </source>
</evidence>
<dbReference type="InterPro" id="IPR002523">
    <property type="entry name" value="MgTranspt_CorA/ZnTranspt_ZntB"/>
</dbReference>
<dbReference type="AlphaFoldDB" id="A0A1L0BJC8"/>
<dbReference type="InterPro" id="IPR044089">
    <property type="entry name" value="Alr1-like"/>
</dbReference>
<keyword evidence="4 7" id="KW-1133">Transmembrane helix</keyword>
<keyword evidence="5 7" id="KW-0472">Membrane</keyword>
<dbReference type="Gene3D" id="1.20.58.340">
    <property type="entry name" value="Magnesium transport protein CorA, transmembrane region"/>
    <property type="match status" value="2"/>
</dbReference>
<evidence type="ECO:0000313" key="8">
    <source>
        <dbReference type="EMBL" id="SGZ51473.1"/>
    </source>
</evidence>
<protein>
    <submittedName>
        <fullName evidence="8">CIC11C00000002704</fullName>
    </submittedName>
</protein>
<dbReference type="GO" id="GO:0005886">
    <property type="term" value="C:plasma membrane"/>
    <property type="evidence" value="ECO:0007669"/>
    <property type="project" value="TreeGrafter"/>
</dbReference>
<evidence type="ECO:0000256" key="3">
    <source>
        <dbReference type="ARBA" id="ARBA00022692"/>
    </source>
</evidence>
<feature type="transmembrane region" description="Helical" evidence="7">
    <location>
        <begin position="464"/>
        <end position="483"/>
    </location>
</feature>
<evidence type="ECO:0000256" key="6">
    <source>
        <dbReference type="SAM" id="MobiDB-lite"/>
    </source>
</evidence>
<feature type="region of interest" description="Disordered" evidence="6">
    <location>
        <begin position="1"/>
        <end position="56"/>
    </location>
</feature>
<evidence type="ECO:0000313" key="9">
    <source>
        <dbReference type="Proteomes" id="UP000182259"/>
    </source>
</evidence>
<dbReference type="GO" id="GO:0010961">
    <property type="term" value="P:intracellular magnesium ion homeostasis"/>
    <property type="evidence" value="ECO:0007669"/>
    <property type="project" value="TreeGrafter"/>
</dbReference>
<dbReference type="InterPro" id="IPR045861">
    <property type="entry name" value="CorA_cytoplasmic_dom"/>
</dbReference>
<name>A0A1L0BJC8_9ASCO</name>
<dbReference type="PANTHER" id="PTHR21535:SF55">
    <property type="entry name" value="MAGNESIUM TRANSPORTER ALR1-RELATED"/>
    <property type="match status" value="1"/>
</dbReference>
<feature type="compositionally biased region" description="Polar residues" evidence="6">
    <location>
        <begin position="46"/>
        <end position="56"/>
    </location>
</feature>
<dbReference type="Proteomes" id="UP000182259">
    <property type="component" value="Chromosome II"/>
</dbReference>
<feature type="transmembrane region" description="Helical" evidence="7">
    <location>
        <begin position="495"/>
        <end position="516"/>
    </location>
</feature>
<evidence type="ECO:0000256" key="7">
    <source>
        <dbReference type="SAM" id="Phobius"/>
    </source>
</evidence>
<dbReference type="GO" id="GO:0015095">
    <property type="term" value="F:magnesium ion transmembrane transporter activity"/>
    <property type="evidence" value="ECO:0007669"/>
    <property type="project" value="InterPro"/>
</dbReference>
<dbReference type="SUPFAM" id="SSF143865">
    <property type="entry name" value="CorA soluble domain-like"/>
    <property type="match status" value="1"/>
</dbReference>
<dbReference type="SUPFAM" id="SSF144083">
    <property type="entry name" value="Magnesium transport protein CorA, transmembrane region"/>
    <property type="match status" value="1"/>
</dbReference>
<organism evidence="8 9">
    <name type="scientific">Sungouiella intermedia</name>
    <dbReference type="NCBI Taxonomy" id="45354"/>
    <lineage>
        <taxon>Eukaryota</taxon>
        <taxon>Fungi</taxon>
        <taxon>Dikarya</taxon>
        <taxon>Ascomycota</taxon>
        <taxon>Saccharomycotina</taxon>
        <taxon>Pichiomycetes</taxon>
        <taxon>Metschnikowiaceae</taxon>
        <taxon>Sungouiella</taxon>
    </lineage>
</organism>
<evidence type="ECO:0000256" key="1">
    <source>
        <dbReference type="ARBA" id="ARBA00004141"/>
    </source>
</evidence>
<gene>
    <name evidence="8" type="ORF">SAMEA4029009_CIC11G00000002704</name>
</gene>
<dbReference type="InterPro" id="IPR045863">
    <property type="entry name" value="CorA_TM1_TM2"/>
</dbReference>
<dbReference type="Gene3D" id="3.30.460.20">
    <property type="entry name" value="CorA soluble domain-like"/>
    <property type="match status" value="1"/>
</dbReference>